<sequence length="331" mass="36418">MEYSAPWWLRGGDLQTIWASLYAQRRRGPALAFKRERWITPDMDFIDVDMADAAADAVDPAASPEQRTLLVLFHGLEGSSSSHYAEAFGDFARQHGMVYAVPHFRGCSGELNLAPRAYHSGDFEEVGWILRRMRARHPGPIVAVGVSLGGNALLRWAQEMEGEAAAYASAIAAVCAPLDLTAGGMALGQGFNRLVYTGMFLRSMKPKALRKLAQHPGLFDRNLLLSARDLYTFDNVFTAPLHGYRDVEDYWRRASAGPHLARIRIPALVLNARNDPFVPVASLPSADAVGKYVTLWQPEEGGHVGFPHGAWPANVRAMPDAVGNWLLQAVR</sequence>
<keyword evidence="5" id="KW-1185">Reference proteome</keyword>
<dbReference type="PIRSF" id="PIRSF005211">
    <property type="entry name" value="Ab_hydro_YheT"/>
    <property type="match status" value="1"/>
</dbReference>
<dbReference type="EMBL" id="QPJK01000002">
    <property type="protein sequence ID" value="RCW74666.1"/>
    <property type="molecule type" value="Genomic_DNA"/>
</dbReference>
<gene>
    <name evidence="4" type="ORF">DES41_102990</name>
</gene>
<dbReference type="PANTHER" id="PTHR10794:SF94">
    <property type="entry name" value="ESTERASE YHET-RELATED"/>
    <property type="match status" value="1"/>
</dbReference>
<dbReference type="InterPro" id="IPR050960">
    <property type="entry name" value="AB_hydrolase_4_sf"/>
</dbReference>
<comment type="caution">
    <text evidence="4">The sequence shown here is derived from an EMBL/GenBank/DDBJ whole genome shotgun (WGS) entry which is preliminary data.</text>
</comment>
<evidence type="ECO:0000259" key="3">
    <source>
        <dbReference type="Pfam" id="PF00561"/>
    </source>
</evidence>
<feature type="domain" description="AB hydrolase-1" evidence="3">
    <location>
        <begin position="69"/>
        <end position="306"/>
    </location>
</feature>
<dbReference type="GO" id="GO:0047372">
    <property type="term" value="F:monoacylglycerol lipase activity"/>
    <property type="evidence" value="ECO:0007669"/>
    <property type="project" value="TreeGrafter"/>
</dbReference>
<dbReference type="Pfam" id="PF00561">
    <property type="entry name" value="Abhydrolase_1"/>
    <property type="match status" value="1"/>
</dbReference>
<protein>
    <recommendedName>
        <fullName evidence="3">AB hydrolase-1 domain-containing protein</fullName>
    </recommendedName>
</protein>
<dbReference type="GO" id="GO:0034338">
    <property type="term" value="F:short-chain carboxylesterase activity"/>
    <property type="evidence" value="ECO:0007669"/>
    <property type="project" value="TreeGrafter"/>
</dbReference>
<comment type="similarity">
    <text evidence="1">Belongs to the AB hydrolase superfamily. AB hydrolase 4 family.</text>
</comment>
<dbReference type="InterPro" id="IPR012020">
    <property type="entry name" value="ABHD4"/>
</dbReference>
<feature type="active site" description="Charge relay system" evidence="2">
    <location>
        <position position="275"/>
    </location>
</feature>
<feature type="active site" description="Charge relay system" evidence="2">
    <location>
        <position position="147"/>
    </location>
</feature>
<dbReference type="SUPFAM" id="SSF53474">
    <property type="entry name" value="alpha/beta-Hydrolases"/>
    <property type="match status" value="1"/>
</dbReference>
<evidence type="ECO:0000256" key="2">
    <source>
        <dbReference type="PIRSR" id="PIRSR005211-1"/>
    </source>
</evidence>
<evidence type="ECO:0000256" key="1">
    <source>
        <dbReference type="ARBA" id="ARBA00010884"/>
    </source>
</evidence>
<dbReference type="InterPro" id="IPR029058">
    <property type="entry name" value="AB_hydrolase_fold"/>
</dbReference>
<evidence type="ECO:0000313" key="5">
    <source>
        <dbReference type="Proteomes" id="UP000252884"/>
    </source>
</evidence>
<dbReference type="RefSeq" id="WP_114467743.1">
    <property type="nucleotide sequence ID" value="NZ_QPJK01000002.1"/>
</dbReference>
<feature type="active site" description="Charge relay system" evidence="2">
    <location>
        <position position="303"/>
    </location>
</feature>
<evidence type="ECO:0000313" key="4">
    <source>
        <dbReference type="EMBL" id="RCW74666.1"/>
    </source>
</evidence>
<reference evidence="4 5" key="1">
    <citation type="submission" date="2018-07" db="EMBL/GenBank/DDBJ databases">
        <title>Genomic Encyclopedia of Type Strains, Phase IV (KMG-IV): sequencing the most valuable type-strain genomes for metagenomic binning, comparative biology and taxonomic classification.</title>
        <authorList>
            <person name="Goeker M."/>
        </authorList>
    </citation>
    <scope>NUCLEOTIDE SEQUENCE [LARGE SCALE GENOMIC DNA]</scope>
    <source>
        <strain evidence="4 5">DSM 21634</strain>
    </source>
</reference>
<dbReference type="AlphaFoldDB" id="A0A368Y5R0"/>
<dbReference type="PANTHER" id="PTHR10794">
    <property type="entry name" value="ABHYDROLASE DOMAIN-CONTAINING PROTEIN"/>
    <property type="match status" value="1"/>
</dbReference>
<accession>A0A368Y5R0</accession>
<organism evidence="4 5">
    <name type="scientific">Pseudorhodoferax soli</name>
    <dbReference type="NCBI Taxonomy" id="545864"/>
    <lineage>
        <taxon>Bacteria</taxon>
        <taxon>Pseudomonadati</taxon>
        <taxon>Pseudomonadota</taxon>
        <taxon>Betaproteobacteria</taxon>
        <taxon>Burkholderiales</taxon>
        <taxon>Comamonadaceae</taxon>
    </lineage>
</organism>
<dbReference type="Proteomes" id="UP000252884">
    <property type="component" value="Unassembled WGS sequence"/>
</dbReference>
<proteinExistence type="inferred from homology"/>
<dbReference type="InterPro" id="IPR000073">
    <property type="entry name" value="AB_hydrolase_1"/>
</dbReference>
<dbReference type="OrthoDB" id="332676at2"/>
<name>A0A368Y5R0_9BURK</name>
<dbReference type="Gene3D" id="3.40.50.1820">
    <property type="entry name" value="alpha/beta hydrolase"/>
    <property type="match status" value="1"/>
</dbReference>